<keyword evidence="4" id="KW-0813">Transport</keyword>
<dbReference type="PRINTS" id="PR01853">
    <property type="entry name" value="YAJCTRNLCASE"/>
</dbReference>
<keyword evidence="5" id="KW-1003">Cell membrane</keyword>
<evidence type="ECO:0000256" key="5">
    <source>
        <dbReference type="ARBA" id="ARBA00022475"/>
    </source>
</evidence>
<evidence type="ECO:0000256" key="3">
    <source>
        <dbReference type="ARBA" id="ARBA00014962"/>
    </source>
</evidence>
<dbReference type="SMART" id="SM01323">
    <property type="entry name" value="YajC"/>
    <property type="match status" value="1"/>
</dbReference>
<keyword evidence="6 11" id="KW-0812">Transmembrane</keyword>
<organism evidence="12 13">
    <name type="scientific">Olivibacter ginsenosidimutans</name>
    <dbReference type="NCBI Taxonomy" id="1176537"/>
    <lineage>
        <taxon>Bacteria</taxon>
        <taxon>Pseudomonadati</taxon>
        <taxon>Bacteroidota</taxon>
        <taxon>Sphingobacteriia</taxon>
        <taxon>Sphingobacteriales</taxon>
        <taxon>Sphingobacteriaceae</taxon>
        <taxon>Olivibacter</taxon>
    </lineage>
</organism>
<gene>
    <name evidence="12" type="primary">yajC</name>
    <name evidence="12" type="ORF">GCM10023231_25610</name>
</gene>
<comment type="caution">
    <text evidence="12">The sequence shown here is derived from an EMBL/GenBank/DDBJ whole genome shotgun (WGS) entry which is preliminary data.</text>
</comment>
<dbReference type="NCBIfam" id="TIGR00739">
    <property type="entry name" value="yajC"/>
    <property type="match status" value="1"/>
</dbReference>
<evidence type="ECO:0000313" key="12">
    <source>
        <dbReference type="EMBL" id="GAA4796058.1"/>
    </source>
</evidence>
<keyword evidence="13" id="KW-1185">Reference proteome</keyword>
<evidence type="ECO:0000256" key="2">
    <source>
        <dbReference type="ARBA" id="ARBA00006742"/>
    </source>
</evidence>
<accession>A0ABP9BLU1</accession>
<keyword evidence="10 11" id="KW-0472">Membrane</keyword>
<evidence type="ECO:0000256" key="11">
    <source>
        <dbReference type="SAM" id="Phobius"/>
    </source>
</evidence>
<keyword evidence="9" id="KW-0811">Translocation</keyword>
<name>A0ABP9BLU1_9SPHI</name>
<comment type="similarity">
    <text evidence="2">Belongs to the YajC family.</text>
</comment>
<dbReference type="Pfam" id="PF02699">
    <property type="entry name" value="YajC"/>
    <property type="match status" value="1"/>
</dbReference>
<dbReference type="EMBL" id="BAABIQ010000037">
    <property type="protein sequence ID" value="GAA4796058.1"/>
    <property type="molecule type" value="Genomic_DNA"/>
</dbReference>
<dbReference type="RefSeq" id="WP_345232188.1">
    <property type="nucleotide sequence ID" value="NZ_BAABIQ010000037.1"/>
</dbReference>
<sequence length="114" mass="12455">MTTAAILLQAGGGGMSSLIMMGLIVVVFYFFMIRPQMKKQKEHKKYIEDLKLNDKVVTTAGIHGRIVEMGENTFIIDVGGGTRIKFDKSAISLDASKLANTTKQASVSNSDEKK</sequence>
<evidence type="ECO:0000256" key="7">
    <source>
        <dbReference type="ARBA" id="ARBA00022927"/>
    </source>
</evidence>
<evidence type="ECO:0000313" key="13">
    <source>
        <dbReference type="Proteomes" id="UP001501411"/>
    </source>
</evidence>
<dbReference type="Proteomes" id="UP001501411">
    <property type="component" value="Unassembled WGS sequence"/>
</dbReference>
<dbReference type="InterPro" id="IPR003849">
    <property type="entry name" value="Preprotein_translocase_YajC"/>
</dbReference>
<feature type="transmembrane region" description="Helical" evidence="11">
    <location>
        <begin position="6"/>
        <end position="31"/>
    </location>
</feature>
<evidence type="ECO:0000256" key="6">
    <source>
        <dbReference type="ARBA" id="ARBA00022692"/>
    </source>
</evidence>
<evidence type="ECO:0000256" key="9">
    <source>
        <dbReference type="ARBA" id="ARBA00023010"/>
    </source>
</evidence>
<keyword evidence="7" id="KW-0653">Protein transport</keyword>
<evidence type="ECO:0000256" key="10">
    <source>
        <dbReference type="ARBA" id="ARBA00023136"/>
    </source>
</evidence>
<evidence type="ECO:0000256" key="1">
    <source>
        <dbReference type="ARBA" id="ARBA00004162"/>
    </source>
</evidence>
<proteinExistence type="inferred from homology"/>
<reference evidence="13" key="1">
    <citation type="journal article" date="2019" name="Int. J. Syst. Evol. Microbiol.">
        <title>The Global Catalogue of Microorganisms (GCM) 10K type strain sequencing project: providing services to taxonomists for standard genome sequencing and annotation.</title>
        <authorList>
            <consortium name="The Broad Institute Genomics Platform"/>
            <consortium name="The Broad Institute Genome Sequencing Center for Infectious Disease"/>
            <person name="Wu L."/>
            <person name="Ma J."/>
        </authorList>
    </citation>
    <scope>NUCLEOTIDE SEQUENCE [LARGE SCALE GENOMIC DNA]</scope>
    <source>
        <strain evidence="13">JCM 18200</strain>
    </source>
</reference>
<dbReference type="PANTHER" id="PTHR33909">
    <property type="entry name" value="SEC TRANSLOCON ACCESSORY COMPLEX SUBUNIT YAJC"/>
    <property type="match status" value="1"/>
</dbReference>
<keyword evidence="8 11" id="KW-1133">Transmembrane helix</keyword>
<dbReference type="PANTHER" id="PTHR33909:SF1">
    <property type="entry name" value="SEC TRANSLOCON ACCESSORY COMPLEX SUBUNIT YAJC"/>
    <property type="match status" value="1"/>
</dbReference>
<evidence type="ECO:0000256" key="4">
    <source>
        <dbReference type="ARBA" id="ARBA00022448"/>
    </source>
</evidence>
<comment type="subcellular location">
    <subcellularLocation>
        <location evidence="1">Cell membrane</location>
        <topology evidence="1">Single-pass membrane protein</topology>
    </subcellularLocation>
</comment>
<protein>
    <recommendedName>
        <fullName evidence="3">Sec translocon accessory complex subunit YajC</fullName>
    </recommendedName>
</protein>
<evidence type="ECO:0000256" key="8">
    <source>
        <dbReference type="ARBA" id="ARBA00022989"/>
    </source>
</evidence>